<dbReference type="EMBL" id="AHGT01000018">
    <property type="protein sequence ID" value="ESU38013.1"/>
    <property type="molecule type" value="Genomic_DNA"/>
</dbReference>
<evidence type="ECO:0000256" key="3">
    <source>
        <dbReference type="ARBA" id="ARBA00022475"/>
    </source>
</evidence>
<feature type="transmembrane region" description="Helical" evidence="4">
    <location>
        <begin position="186"/>
        <end position="210"/>
    </location>
</feature>
<dbReference type="VEuPathDB" id="GiardiaDB:GL50581_255"/>
<evidence type="ECO:0000256" key="1">
    <source>
        <dbReference type="ARBA" id="ARBA00004651"/>
    </source>
</evidence>
<reference evidence="7" key="1">
    <citation type="submission" date="2012-02" db="EMBL/GenBank/DDBJ databases">
        <title>Genome sequencing of Giardia lamblia Genotypes A2 and B isolates (DH and GS) and comparative analysis with the genomes of Genotypes A1 and E (WB and Pig).</title>
        <authorList>
            <person name="Adam R."/>
            <person name="Dahlstrom E."/>
            <person name="Martens C."/>
            <person name="Bruno D."/>
            <person name="Barbian K."/>
            <person name="Porcella S.F."/>
            <person name="Nash T."/>
        </authorList>
    </citation>
    <scope>NUCLEOTIDE SEQUENCE</scope>
    <source>
        <strain evidence="7">DH</strain>
    </source>
</reference>
<dbReference type="GO" id="GO:0005886">
    <property type="term" value="C:plasma membrane"/>
    <property type="evidence" value="ECO:0007669"/>
    <property type="project" value="UniProtKB-SubCell"/>
</dbReference>
<dbReference type="Pfam" id="PF07690">
    <property type="entry name" value="MFS_1"/>
    <property type="match status" value="1"/>
</dbReference>
<evidence type="ECO:0000259" key="5">
    <source>
        <dbReference type="PROSITE" id="PS50850"/>
    </source>
</evidence>
<keyword evidence="2" id="KW-0813">Transport</keyword>
<reference evidence="6 7" key="2">
    <citation type="journal article" date="2013" name="Genome Biol. Evol.">
        <title>Genome sequencing of Giardia lamblia genotypes A2 and B isolates (DH and GS) and comparative analysis with the genomes of genotypes A1 and E (WB and Pig).</title>
        <authorList>
            <person name="Adam R.D."/>
            <person name="Dahlstrom E.W."/>
            <person name="Martens C.A."/>
            <person name="Bruno D.P."/>
            <person name="Barbian K.D."/>
            <person name="Ricklefs S.M."/>
            <person name="Hernandez M.M."/>
            <person name="Narla N.P."/>
            <person name="Patel R.B."/>
            <person name="Porcella S.F."/>
            <person name="Nash T.E."/>
        </authorList>
    </citation>
    <scope>NUCLEOTIDE SEQUENCE [LARGE SCALE GENOMIC DNA]</scope>
    <source>
        <strain evidence="6 7">DH</strain>
    </source>
</reference>
<evidence type="ECO:0000256" key="2">
    <source>
        <dbReference type="ARBA" id="ARBA00022448"/>
    </source>
</evidence>
<feature type="transmembrane region" description="Helical" evidence="4">
    <location>
        <begin position="161"/>
        <end position="180"/>
    </location>
</feature>
<evidence type="ECO:0000313" key="6">
    <source>
        <dbReference type="EMBL" id="ESU38013.1"/>
    </source>
</evidence>
<feature type="domain" description="Major facilitator superfamily (MFS) profile" evidence="5">
    <location>
        <begin position="95"/>
        <end position="549"/>
    </location>
</feature>
<name>V6TGE8_GIAIN</name>
<dbReference type="PANTHER" id="PTHR43271:SF2">
    <property type="entry name" value="BLL2771 PROTEIN"/>
    <property type="match status" value="1"/>
</dbReference>
<dbReference type="GO" id="GO:0022857">
    <property type="term" value="F:transmembrane transporter activity"/>
    <property type="evidence" value="ECO:0007669"/>
    <property type="project" value="InterPro"/>
</dbReference>
<feature type="transmembrane region" description="Helical" evidence="4">
    <location>
        <begin position="438"/>
        <end position="456"/>
    </location>
</feature>
<keyword evidence="4" id="KW-0812">Transmembrane</keyword>
<feature type="transmembrane region" description="Helical" evidence="4">
    <location>
        <begin position="133"/>
        <end position="149"/>
    </location>
</feature>
<dbReference type="PROSITE" id="PS50850">
    <property type="entry name" value="MFS"/>
    <property type="match status" value="1"/>
</dbReference>
<comment type="caution">
    <text evidence="6">The sequence shown here is derived from an EMBL/GenBank/DDBJ whole genome shotgun (WGS) entry which is preliminary data.</text>
</comment>
<feature type="transmembrane region" description="Helical" evidence="4">
    <location>
        <begin position="413"/>
        <end position="432"/>
    </location>
</feature>
<feature type="transmembrane region" description="Helical" evidence="4">
    <location>
        <begin position="528"/>
        <end position="552"/>
    </location>
</feature>
<protein>
    <submittedName>
        <fullName evidence="6">Transporter, MFS superfamily protein</fullName>
    </submittedName>
</protein>
<organism evidence="6 7">
    <name type="scientific">Giardia intestinalis</name>
    <name type="common">Giardia lamblia</name>
    <dbReference type="NCBI Taxonomy" id="5741"/>
    <lineage>
        <taxon>Eukaryota</taxon>
        <taxon>Metamonada</taxon>
        <taxon>Diplomonadida</taxon>
        <taxon>Hexamitidae</taxon>
        <taxon>Giardiinae</taxon>
        <taxon>Giardia</taxon>
    </lineage>
</organism>
<dbReference type="Gene3D" id="1.20.1250.20">
    <property type="entry name" value="MFS general substrate transporter like domains"/>
    <property type="match status" value="1"/>
</dbReference>
<dbReference type="VEuPathDB" id="GiardiaDB:DHA2_150370"/>
<keyword evidence="3" id="KW-1003">Cell membrane</keyword>
<keyword evidence="4" id="KW-1133">Transmembrane helix</keyword>
<accession>V6TGE8</accession>
<feature type="transmembrane region" description="Helical" evidence="4">
    <location>
        <begin position="281"/>
        <end position="301"/>
    </location>
</feature>
<comment type="subcellular location">
    <subcellularLocation>
        <location evidence="1">Cell membrane</location>
        <topology evidence="1">Multi-pass membrane protein</topology>
    </subcellularLocation>
</comment>
<dbReference type="Proteomes" id="UP000018320">
    <property type="component" value="Unassembled WGS sequence"/>
</dbReference>
<dbReference type="AlphaFoldDB" id="V6TGE8"/>
<dbReference type="PANTHER" id="PTHR43271">
    <property type="entry name" value="BLL2771 PROTEIN"/>
    <property type="match status" value="1"/>
</dbReference>
<feature type="transmembrane region" description="Helical" evidence="4">
    <location>
        <begin position="468"/>
        <end position="486"/>
    </location>
</feature>
<evidence type="ECO:0000313" key="7">
    <source>
        <dbReference type="Proteomes" id="UP000018320"/>
    </source>
</evidence>
<feature type="transmembrane region" description="Helical" evidence="4">
    <location>
        <begin position="92"/>
        <end position="113"/>
    </location>
</feature>
<keyword evidence="4" id="KW-0472">Membrane</keyword>
<dbReference type="InterPro" id="IPR011701">
    <property type="entry name" value="MFS"/>
</dbReference>
<dbReference type="InterPro" id="IPR020846">
    <property type="entry name" value="MFS_dom"/>
</dbReference>
<dbReference type="SUPFAM" id="SSF103473">
    <property type="entry name" value="MFS general substrate transporter"/>
    <property type="match status" value="1"/>
</dbReference>
<gene>
    <name evidence="6" type="ORF">DHA2_150370</name>
</gene>
<feature type="transmembrane region" description="Helical" evidence="4">
    <location>
        <begin position="250"/>
        <end position="269"/>
    </location>
</feature>
<feature type="transmembrane region" description="Helical" evidence="4">
    <location>
        <begin position="217"/>
        <end position="244"/>
    </location>
</feature>
<feature type="transmembrane region" description="Helical" evidence="4">
    <location>
        <begin position="381"/>
        <end position="401"/>
    </location>
</feature>
<dbReference type="InterPro" id="IPR036259">
    <property type="entry name" value="MFS_trans_sf"/>
</dbReference>
<proteinExistence type="predicted"/>
<sequence>MKHILIKKFIASPMSSACSSRVEFLGSGDEYVGISQSATNDLISGHPHRCRDVIMQAESLSAQASTQPDTPWSTLAPRPAIVRAAAPHRTPIYLTALVVVPCYLLYSMISASFSTNLPIISSSLNIDISQAQWIIHTELIVCCGFSAIVPKLSERLGLNRVFLAGAFLFAVVTFLMGFLGNSYASILVLRIISSIGLAMMLSLANTMAYFMSPRKDLSVVLTISNVCTPIGQILSSFLSGWIAYSSKWQYIYILIGCLSAVHAAYSVVLCPNFPTTRGVKFDVVGTLLMVASITLLIFSLSASTMTVPWWGVTICFILAIVFFVLFVFWNKQWCKNPLFPPTAFNKSVLLNMSALCMISAFGFGERFFLPYTIVIFYNYSRLSNGGFLVIGGVLSIIFSPLFSLSTKRVVSRLVLMMLSLISLLLVLIEAFFLQESVALPIVFSNLCLICFIGCLITVQTTAVINTPVMYISTLGSLNSIMLNFGHSLGVTTAVTTQNVVAKLGGVSNTNLPNWDADPSARTAYGLSLTFGILSCISFSITLFLLAIFMGVLKSDRGKLGFSERRLSKTKHFSENINNNGEMIEVQESSIAFTSQQVIASLFQPKFI</sequence>
<feature type="transmembrane region" description="Helical" evidence="4">
    <location>
        <begin position="307"/>
        <end position="328"/>
    </location>
</feature>
<dbReference type="VEuPathDB" id="GiardiaDB:GL50803_0014247"/>
<feature type="transmembrane region" description="Helical" evidence="4">
    <location>
        <begin position="348"/>
        <end position="369"/>
    </location>
</feature>
<evidence type="ECO:0000256" key="4">
    <source>
        <dbReference type="SAM" id="Phobius"/>
    </source>
</evidence>
<dbReference type="VEuPathDB" id="GiardiaDB:QR46_4283"/>